<evidence type="ECO:0000313" key="2">
    <source>
        <dbReference type="EMBL" id="MFD1148102.1"/>
    </source>
</evidence>
<evidence type="ECO:0000313" key="3">
    <source>
        <dbReference type="Proteomes" id="UP001597168"/>
    </source>
</evidence>
<gene>
    <name evidence="2" type="ORF">ACFQ3T_13290</name>
</gene>
<comment type="caution">
    <text evidence="2">The sequence shown here is derived from an EMBL/GenBank/DDBJ whole genome shotgun (WGS) entry which is preliminary data.</text>
</comment>
<keyword evidence="3" id="KW-1185">Reference proteome</keyword>
<feature type="region of interest" description="Disordered" evidence="1">
    <location>
        <begin position="1"/>
        <end position="36"/>
    </location>
</feature>
<proteinExistence type="predicted"/>
<evidence type="ECO:0000256" key="1">
    <source>
        <dbReference type="SAM" id="MobiDB-lite"/>
    </source>
</evidence>
<dbReference type="RefSeq" id="WP_380723544.1">
    <property type="nucleotide sequence ID" value="NZ_JBHTLK010000055.1"/>
</dbReference>
<organism evidence="2 3">
    <name type="scientific">Saccharothrix hoggarensis</name>
    <dbReference type="NCBI Taxonomy" id="913853"/>
    <lineage>
        <taxon>Bacteria</taxon>
        <taxon>Bacillati</taxon>
        <taxon>Actinomycetota</taxon>
        <taxon>Actinomycetes</taxon>
        <taxon>Pseudonocardiales</taxon>
        <taxon>Pseudonocardiaceae</taxon>
        <taxon>Saccharothrix</taxon>
    </lineage>
</organism>
<reference evidence="3" key="1">
    <citation type="journal article" date="2019" name="Int. J. Syst. Evol. Microbiol.">
        <title>The Global Catalogue of Microorganisms (GCM) 10K type strain sequencing project: providing services to taxonomists for standard genome sequencing and annotation.</title>
        <authorList>
            <consortium name="The Broad Institute Genomics Platform"/>
            <consortium name="The Broad Institute Genome Sequencing Center for Infectious Disease"/>
            <person name="Wu L."/>
            <person name="Ma J."/>
        </authorList>
    </citation>
    <scope>NUCLEOTIDE SEQUENCE [LARGE SCALE GENOMIC DNA]</scope>
    <source>
        <strain evidence="3">CCUG 60214</strain>
    </source>
</reference>
<dbReference type="EMBL" id="JBHTLK010000055">
    <property type="protein sequence ID" value="MFD1148102.1"/>
    <property type="molecule type" value="Genomic_DNA"/>
</dbReference>
<protein>
    <submittedName>
        <fullName evidence="2">Uncharacterized protein</fullName>
    </submittedName>
</protein>
<sequence>MNDLDAQRPSPQPPQEQEVPVERPKPQVPKQLTGLEWLVRQAERRRGER</sequence>
<dbReference type="Proteomes" id="UP001597168">
    <property type="component" value="Unassembled WGS sequence"/>
</dbReference>
<accession>A0ABW3QTN2</accession>
<name>A0ABW3QTN2_9PSEU</name>